<dbReference type="OrthoDB" id="1065058at2759"/>
<dbReference type="EMBL" id="CP039350">
    <property type="protein sequence ID" value="QCD98354.1"/>
    <property type="molecule type" value="Genomic_DNA"/>
</dbReference>
<dbReference type="PANTHER" id="PTHR12725">
    <property type="entry name" value="HALOACID DEHALOGENASE-LIKE HYDROLASE"/>
    <property type="match status" value="1"/>
</dbReference>
<dbReference type="Gramene" id="Vigun01g203600.5.v1.2">
    <property type="protein sequence ID" value="Vigun01g203600.5.v1.2"/>
    <property type="gene ID" value="Vigun01g203600.v1.2"/>
</dbReference>
<dbReference type="Gramene" id="Vigun01g203600.3.v1.2">
    <property type="protein sequence ID" value="Vigun01g203600.3.v1.2"/>
    <property type="gene ID" value="Vigun01g203600.v1.2"/>
</dbReference>
<dbReference type="SUPFAM" id="SSF56784">
    <property type="entry name" value="HAD-like"/>
    <property type="match status" value="1"/>
</dbReference>
<dbReference type="Gramene" id="Vigun01g203600.4.v1.2">
    <property type="protein sequence ID" value="Vigun01g203600.4.v1.2"/>
    <property type="gene ID" value="Vigun01g203600.v1.2"/>
</dbReference>
<dbReference type="NCBIfam" id="TIGR01993">
    <property type="entry name" value="Pyr-5-nucltdase"/>
    <property type="match status" value="1"/>
</dbReference>
<dbReference type="InterPro" id="IPR006439">
    <property type="entry name" value="HAD-SF_hydro_IA"/>
</dbReference>
<dbReference type="SFLD" id="SFLDS00003">
    <property type="entry name" value="Haloacid_Dehalogenase"/>
    <property type="match status" value="1"/>
</dbReference>
<reference evidence="1 2" key="1">
    <citation type="submission" date="2019-04" db="EMBL/GenBank/DDBJ databases">
        <title>An improved genome assembly and genetic linkage map for asparagus bean, Vigna unguiculata ssp. sesquipedialis.</title>
        <authorList>
            <person name="Xia Q."/>
            <person name="Zhang R."/>
            <person name="Dong Y."/>
        </authorList>
    </citation>
    <scope>NUCLEOTIDE SEQUENCE [LARGE SCALE GENOMIC DNA]</scope>
    <source>
        <tissue evidence="1">Leaf</tissue>
    </source>
</reference>
<keyword evidence="1" id="KW-0378">Hydrolase</keyword>
<sequence>MDASCGIVGFKYDCLLFDMDDTLYPLSSGLNLACRKNIEEYMLKHLHMEESEVPKICLDFYKEYGTTMAGLKAFGYEFDNDEFHAYVHGTLPYWKLKPDPVLRNLLLSMPQRKIIFTNADEAHAHQVLNRLGLIECFDSVICFETLNPPDHTDNPVLAWGNSLNKEGCNQVESGCFNKTQILCKPSVEAIEAAIQIANVDPRKTLFFDDSARNIASGKAAGLNTVIVGRSDLVPGADHALNSIHNIKEALPEIWEAEGDQQQMIQSQAVETMVLA</sequence>
<gene>
    <name evidence="1" type="ORF">DEO72_LG6g3074</name>
</gene>
<dbReference type="Pfam" id="PF00702">
    <property type="entry name" value="Hydrolase"/>
    <property type="match status" value="1"/>
</dbReference>
<dbReference type="PANTHER" id="PTHR12725:SF117">
    <property type="entry name" value="HALOACID DEHALOGENASE-LIKE HYDROLASE"/>
    <property type="match status" value="1"/>
</dbReference>
<dbReference type="InterPro" id="IPR036412">
    <property type="entry name" value="HAD-like_sf"/>
</dbReference>
<evidence type="ECO:0000313" key="1">
    <source>
        <dbReference type="EMBL" id="QCD98354.1"/>
    </source>
</evidence>
<dbReference type="Gramene" id="Vigun01g203600.2.v1.2">
    <property type="protein sequence ID" value="Vigun01g203600.2.v1.2"/>
    <property type="gene ID" value="Vigun01g203600.v1.2"/>
</dbReference>
<dbReference type="Gene3D" id="3.40.50.1000">
    <property type="entry name" value="HAD superfamily/HAD-like"/>
    <property type="match status" value="1"/>
</dbReference>
<accession>A0A4D6MEY2</accession>
<dbReference type="CDD" id="cd02604">
    <property type="entry name" value="HAD_5NT"/>
    <property type="match status" value="1"/>
</dbReference>
<dbReference type="Proteomes" id="UP000501690">
    <property type="component" value="Linkage Group LG6"/>
</dbReference>
<organism evidence="1 2">
    <name type="scientific">Vigna unguiculata</name>
    <name type="common">Cowpea</name>
    <dbReference type="NCBI Taxonomy" id="3917"/>
    <lineage>
        <taxon>Eukaryota</taxon>
        <taxon>Viridiplantae</taxon>
        <taxon>Streptophyta</taxon>
        <taxon>Embryophyta</taxon>
        <taxon>Tracheophyta</taxon>
        <taxon>Spermatophyta</taxon>
        <taxon>Magnoliopsida</taxon>
        <taxon>eudicotyledons</taxon>
        <taxon>Gunneridae</taxon>
        <taxon>Pentapetalae</taxon>
        <taxon>rosids</taxon>
        <taxon>fabids</taxon>
        <taxon>Fabales</taxon>
        <taxon>Fabaceae</taxon>
        <taxon>Papilionoideae</taxon>
        <taxon>50 kb inversion clade</taxon>
        <taxon>NPAAA clade</taxon>
        <taxon>indigoferoid/millettioid clade</taxon>
        <taxon>Phaseoleae</taxon>
        <taxon>Vigna</taxon>
    </lineage>
</organism>
<evidence type="ECO:0000313" key="2">
    <source>
        <dbReference type="Proteomes" id="UP000501690"/>
    </source>
</evidence>
<name>A0A4D6MEY2_VIGUN</name>
<dbReference type="SFLD" id="SFLDG01132">
    <property type="entry name" value="C1.5.3:_5'-Nucleotidase_Like"/>
    <property type="match status" value="1"/>
</dbReference>
<keyword evidence="2" id="KW-1185">Reference proteome</keyword>
<dbReference type="InterPro" id="IPR023214">
    <property type="entry name" value="HAD_sf"/>
</dbReference>
<protein>
    <submittedName>
        <fullName evidence="1">Putative hydrolase of the HAD superfamily</fullName>
    </submittedName>
</protein>
<dbReference type="GO" id="GO:0016787">
    <property type="term" value="F:hydrolase activity"/>
    <property type="evidence" value="ECO:0007669"/>
    <property type="project" value="UniProtKB-KW"/>
</dbReference>
<dbReference type="NCBIfam" id="TIGR01509">
    <property type="entry name" value="HAD-SF-IA-v3"/>
    <property type="match status" value="1"/>
</dbReference>
<dbReference type="InterPro" id="IPR010237">
    <property type="entry name" value="Pyr-5-nucltdase"/>
</dbReference>
<proteinExistence type="predicted"/>
<dbReference type="SFLD" id="SFLDG01129">
    <property type="entry name" value="C1.5:_HAD__Beta-PGM__Phosphata"/>
    <property type="match status" value="1"/>
</dbReference>
<dbReference type="AlphaFoldDB" id="A0A4D6MEY2"/>